<evidence type="ECO:0000313" key="2">
    <source>
        <dbReference type="EMBL" id="AEH61432.1"/>
    </source>
</evidence>
<dbReference type="Pfam" id="PF00499">
    <property type="entry name" value="Oxidored_q3"/>
    <property type="match status" value="1"/>
</dbReference>
<keyword evidence="2" id="KW-0830">Ubiquinone</keyword>
<keyword evidence="1" id="KW-0472">Membrane</keyword>
<evidence type="ECO:0000256" key="1">
    <source>
        <dbReference type="SAM" id="Phobius"/>
    </source>
</evidence>
<dbReference type="GeneID" id="80458011"/>
<dbReference type="InterPro" id="IPR042106">
    <property type="entry name" value="Nuo/plastoQ_OxRdtase_6_NuoJ"/>
</dbReference>
<dbReference type="HOGENOM" id="CLU_180510_0_0_2"/>
<protein>
    <submittedName>
        <fullName evidence="2">NADH-ubiquinone/plastoquinone oxidoreductase chain 6</fullName>
    </submittedName>
</protein>
<sequence>MLDNPVEKLAPLSRFVPSNPGSLLIVLLFLAVISVSLIGTTWPVADQPIADFADPSNIEKIGMLLFTEFVVAFEVLALALLASLIGAIYLAREEVEK</sequence>
<keyword evidence="1" id="KW-1133">Transmembrane helix</keyword>
<dbReference type="InterPro" id="IPR001457">
    <property type="entry name" value="NADH_UbQ/plastoQ_OxRdtase_su6"/>
</dbReference>
<keyword evidence="1" id="KW-0812">Transmembrane</keyword>
<dbReference type="RefSeq" id="WP_013898868.1">
    <property type="nucleotide sequence ID" value="NC_015676.1"/>
</dbReference>
<evidence type="ECO:0000313" key="3">
    <source>
        <dbReference type="Proteomes" id="UP000006622"/>
    </source>
</evidence>
<name>F7XPK5_METZD</name>
<reference evidence="2 3" key="1">
    <citation type="submission" date="2010-07" db="EMBL/GenBank/DDBJ databases">
        <title>The complete genome of Methanosalsum zhilinae DSM 4017.</title>
        <authorList>
            <consortium name="US DOE Joint Genome Institute (JGI-PGF)"/>
            <person name="Lucas S."/>
            <person name="Copeland A."/>
            <person name="Lapidus A."/>
            <person name="Glavina del Rio T."/>
            <person name="Dalin E."/>
            <person name="Tice H."/>
            <person name="Bruce D."/>
            <person name="Goodwin L."/>
            <person name="Pitluck S."/>
            <person name="Kyrpides N."/>
            <person name="Mavromatis K."/>
            <person name="Ovchinnikova G."/>
            <person name="Daligault H."/>
            <person name="Detter J.C."/>
            <person name="Han C."/>
            <person name="Tapia R."/>
            <person name="Larimer F."/>
            <person name="Land M."/>
            <person name="Hauser L."/>
            <person name="Markowitz V."/>
            <person name="Cheng J.-F."/>
            <person name="Hugenholtz P."/>
            <person name="Woyke T."/>
            <person name="Wu D."/>
            <person name="Spring S."/>
            <person name="Schueler E."/>
            <person name="Brambilla E."/>
            <person name="Klenk H.-P."/>
            <person name="Eisen J.A."/>
        </authorList>
    </citation>
    <scope>NUCLEOTIDE SEQUENCE [LARGE SCALE GENOMIC DNA]</scope>
    <source>
        <strain evidence="3">DSM 4017 / NBRC 107636 / OCM 62 / WeN5</strain>
    </source>
</reference>
<accession>F7XPK5</accession>
<dbReference type="OrthoDB" id="124473at2157"/>
<keyword evidence="3" id="KW-1185">Reference proteome</keyword>
<dbReference type="KEGG" id="mzh:Mzhil_1594"/>
<feature type="transmembrane region" description="Helical" evidence="1">
    <location>
        <begin position="21"/>
        <end position="45"/>
    </location>
</feature>
<organism evidence="2 3">
    <name type="scientific">Methanosalsum zhilinae (strain DSM 4017 / NBRC 107636 / OCM 62 / WeN5)</name>
    <name type="common">Methanohalophilus zhilinae</name>
    <dbReference type="NCBI Taxonomy" id="679901"/>
    <lineage>
        <taxon>Archaea</taxon>
        <taxon>Methanobacteriati</taxon>
        <taxon>Methanobacteriota</taxon>
        <taxon>Stenosarchaea group</taxon>
        <taxon>Methanomicrobia</taxon>
        <taxon>Methanosarcinales</taxon>
        <taxon>Methanosarcinaceae</taxon>
        <taxon>Methanosalsum</taxon>
    </lineage>
</organism>
<proteinExistence type="predicted"/>
<dbReference type="STRING" id="679901.Mzhil_1594"/>
<gene>
    <name evidence="2" type="ordered locus">Mzhil_1594</name>
</gene>
<dbReference type="EMBL" id="CP002101">
    <property type="protein sequence ID" value="AEH61432.1"/>
    <property type="molecule type" value="Genomic_DNA"/>
</dbReference>
<feature type="transmembrane region" description="Helical" evidence="1">
    <location>
        <begin position="65"/>
        <end position="91"/>
    </location>
</feature>
<dbReference type="AlphaFoldDB" id="F7XPK5"/>
<dbReference type="Gene3D" id="1.20.120.1200">
    <property type="entry name" value="NADH-ubiquinone/plastoquinone oxidoreductase chain 6, subunit NuoJ"/>
    <property type="match status" value="1"/>
</dbReference>
<dbReference type="GO" id="GO:0008137">
    <property type="term" value="F:NADH dehydrogenase (ubiquinone) activity"/>
    <property type="evidence" value="ECO:0007669"/>
    <property type="project" value="InterPro"/>
</dbReference>
<dbReference type="Proteomes" id="UP000006622">
    <property type="component" value="Chromosome"/>
</dbReference>